<protein>
    <recommendedName>
        <fullName evidence="1">DUF6504 domain-containing protein</fullName>
    </recommendedName>
</protein>
<feature type="domain" description="DUF6504" evidence="1">
    <location>
        <begin position="4"/>
        <end position="98"/>
    </location>
</feature>
<organism evidence="2 3">
    <name type="scientific">Nonomuraea africana</name>
    <dbReference type="NCBI Taxonomy" id="46171"/>
    <lineage>
        <taxon>Bacteria</taxon>
        <taxon>Bacillati</taxon>
        <taxon>Actinomycetota</taxon>
        <taxon>Actinomycetes</taxon>
        <taxon>Streptosporangiales</taxon>
        <taxon>Streptosporangiaceae</taxon>
        <taxon>Nonomuraea</taxon>
    </lineage>
</organism>
<evidence type="ECO:0000313" key="3">
    <source>
        <dbReference type="Proteomes" id="UP000661607"/>
    </source>
</evidence>
<keyword evidence="3" id="KW-1185">Reference proteome</keyword>
<proteinExistence type="predicted"/>
<sequence length="101" mass="11649">MKVVNQLVAVETEADDDAPYPLGRPTTFTWERPGGKRVYRVREILGSWATSRLWWTDNLPHDAPLDIWHYRLEAQSPQGSGVLVLTLDVARQEWRLTGFED</sequence>
<evidence type="ECO:0000313" key="2">
    <source>
        <dbReference type="EMBL" id="MBE1566548.1"/>
    </source>
</evidence>
<dbReference type="Proteomes" id="UP000661607">
    <property type="component" value="Unassembled WGS sequence"/>
</dbReference>
<gene>
    <name evidence="2" type="ORF">H4W81_009420</name>
</gene>
<dbReference type="RefSeq" id="WP_192781549.1">
    <property type="nucleotide sequence ID" value="NZ_BAAASY010000032.1"/>
</dbReference>
<accession>A0ABR9KY58</accession>
<dbReference type="EMBL" id="JADBEF010000002">
    <property type="protein sequence ID" value="MBE1566548.1"/>
    <property type="molecule type" value="Genomic_DNA"/>
</dbReference>
<dbReference type="InterPro" id="IPR045443">
    <property type="entry name" value="DUF6504"/>
</dbReference>
<dbReference type="Pfam" id="PF20114">
    <property type="entry name" value="DUF6504"/>
    <property type="match status" value="1"/>
</dbReference>
<comment type="caution">
    <text evidence="2">The sequence shown here is derived from an EMBL/GenBank/DDBJ whole genome shotgun (WGS) entry which is preliminary data.</text>
</comment>
<evidence type="ECO:0000259" key="1">
    <source>
        <dbReference type="Pfam" id="PF20114"/>
    </source>
</evidence>
<reference evidence="2 3" key="1">
    <citation type="submission" date="2020-10" db="EMBL/GenBank/DDBJ databases">
        <title>Sequencing the genomes of 1000 actinobacteria strains.</title>
        <authorList>
            <person name="Klenk H.-P."/>
        </authorList>
    </citation>
    <scope>NUCLEOTIDE SEQUENCE [LARGE SCALE GENOMIC DNA]</scope>
    <source>
        <strain evidence="2 3">DSM 43748</strain>
    </source>
</reference>
<name>A0ABR9KY58_9ACTN</name>